<comment type="similarity">
    <text evidence="2">Belongs to the ARF family.</text>
</comment>
<organism evidence="11 12">
    <name type="scientific">Thlaspi arvense</name>
    <name type="common">Field penny-cress</name>
    <dbReference type="NCBI Taxonomy" id="13288"/>
    <lineage>
        <taxon>Eukaryota</taxon>
        <taxon>Viridiplantae</taxon>
        <taxon>Streptophyta</taxon>
        <taxon>Embryophyta</taxon>
        <taxon>Tracheophyta</taxon>
        <taxon>Spermatophyta</taxon>
        <taxon>Magnoliopsida</taxon>
        <taxon>eudicotyledons</taxon>
        <taxon>Gunneridae</taxon>
        <taxon>Pentapetalae</taxon>
        <taxon>rosids</taxon>
        <taxon>malvids</taxon>
        <taxon>Brassicales</taxon>
        <taxon>Brassicaceae</taxon>
        <taxon>Thlaspideae</taxon>
        <taxon>Thlaspi</taxon>
    </lineage>
</organism>
<sequence>MSRLSRIHGKFIKKLNGFSNGSYQSLIWKTWRFVEYLFCLYHSHSVKCVCSFLGVLSDALYRELWHACAGPLVTLPREGERVYYFPEGHMEQLEASMHQGLEQQMPSFNLPSKILCKVINIQRRAEPETDEVYAQITLLPEADQSEPISPDAPVQEPEKCTVHSFCKTLTASDTSTHGGFSVLRRHADDCLPPLDMSQQPPWQELVATDLHNNEWHFRHIFRVSSIIRTSRSEFIVSVNRYLEAKNQKLSVGMRFKMRFEGEEAPEKRFSGTIVGVQENKSSVWHDSEWRSLKVQWDEPSSVFRPERVSPWELEPLVANSTPASHPQPLQRNKRPRPPGLPSPNTGPTAPVTADGVWKSPAETPSLVPLFSPPAKIATFGHVGNKLFGGPSIGSAFWPCHADSAAESFASAFNNEPTEKKQTNGNACRLFGFELVENVNVEECFSAASVSGAVAVDQPVPSNEFDSGQQSEPLIINQSNIPSGSGDPEKSCLRSPQESQSRQIRSCTKVHMQGSAVGRAVDLTRSECYEDLFKKLEEMFDIEGELLESTKKWQVVYTDDEDDMMMVGDDPWNEFCGMVRKIFIYTPEEVKKLSPKNKLAVNVRKQPKTDADENGNTEGTVEKLSMSLF</sequence>
<dbReference type="GO" id="GO:0003677">
    <property type="term" value="F:DNA binding"/>
    <property type="evidence" value="ECO:0007669"/>
    <property type="project" value="UniProtKB-KW"/>
</dbReference>
<dbReference type="Gene3D" id="2.40.330.10">
    <property type="entry name" value="DNA-binding pseudobarrel domain"/>
    <property type="match status" value="1"/>
</dbReference>
<dbReference type="GO" id="GO:0005634">
    <property type="term" value="C:nucleus"/>
    <property type="evidence" value="ECO:0007669"/>
    <property type="project" value="UniProtKB-SubCell"/>
</dbReference>
<keyword evidence="4" id="KW-0238">DNA-binding</keyword>
<comment type="subunit">
    <text evidence="8">Homodimers and heterodimers.</text>
</comment>
<keyword evidence="3 8" id="KW-0805">Transcription regulation</keyword>
<evidence type="ECO:0000256" key="9">
    <source>
        <dbReference type="SAM" id="MobiDB-lite"/>
    </source>
</evidence>
<dbReference type="GO" id="GO:0009734">
    <property type="term" value="P:auxin-activated signaling pathway"/>
    <property type="evidence" value="ECO:0007669"/>
    <property type="project" value="UniProtKB-UniRule"/>
</dbReference>
<dbReference type="PANTHER" id="PTHR31384">
    <property type="entry name" value="AUXIN RESPONSE FACTOR 4-RELATED"/>
    <property type="match status" value="1"/>
</dbReference>
<evidence type="ECO:0000256" key="3">
    <source>
        <dbReference type="ARBA" id="ARBA00023015"/>
    </source>
</evidence>
<dbReference type="InterPro" id="IPR053793">
    <property type="entry name" value="PB1-like"/>
</dbReference>
<evidence type="ECO:0000313" key="11">
    <source>
        <dbReference type="EMBL" id="CAH2047425.1"/>
    </source>
</evidence>
<dbReference type="GO" id="GO:0006355">
    <property type="term" value="P:regulation of DNA-templated transcription"/>
    <property type="evidence" value="ECO:0007669"/>
    <property type="project" value="InterPro"/>
</dbReference>
<dbReference type="InterPro" id="IPR033389">
    <property type="entry name" value="AUX/IAA_dom"/>
</dbReference>
<evidence type="ECO:0000256" key="2">
    <source>
        <dbReference type="ARBA" id="ARBA00007853"/>
    </source>
</evidence>
<dbReference type="PANTHER" id="PTHR31384:SF96">
    <property type="entry name" value="AUXIN RESPONSE FACTOR 1"/>
    <property type="match status" value="1"/>
</dbReference>
<evidence type="ECO:0000259" key="10">
    <source>
        <dbReference type="PROSITE" id="PS51745"/>
    </source>
</evidence>
<evidence type="ECO:0000256" key="4">
    <source>
        <dbReference type="ARBA" id="ARBA00023125"/>
    </source>
</evidence>
<dbReference type="Gene3D" id="2.30.30.1040">
    <property type="match status" value="1"/>
</dbReference>
<dbReference type="SUPFAM" id="SSF54277">
    <property type="entry name" value="CAD &amp; PB1 domains"/>
    <property type="match status" value="1"/>
</dbReference>
<comment type="subcellular location">
    <subcellularLocation>
        <location evidence="1 8">Nucleus</location>
    </subcellularLocation>
</comment>
<dbReference type="AlphaFoldDB" id="A0AAU9RPE3"/>
<dbReference type="EMBL" id="OU466858">
    <property type="protein sequence ID" value="CAH2047425.1"/>
    <property type="molecule type" value="Genomic_DNA"/>
</dbReference>
<dbReference type="Proteomes" id="UP000836841">
    <property type="component" value="Chromosome 2"/>
</dbReference>
<evidence type="ECO:0000256" key="6">
    <source>
        <dbReference type="ARBA" id="ARBA00023242"/>
    </source>
</evidence>
<evidence type="ECO:0000256" key="8">
    <source>
        <dbReference type="RuleBase" id="RU004549"/>
    </source>
</evidence>
<dbReference type="Gene3D" id="3.10.20.90">
    <property type="entry name" value="Phosphatidylinositol 3-kinase Catalytic Subunit, Chain A, domain 1"/>
    <property type="match status" value="1"/>
</dbReference>
<dbReference type="InterPro" id="IPR044835">
    <property type="entry name" value="ARF_plant"/>
</dbReference>
<proteinExistence type="inferred from homology"/>
<evidence type="ECO:0000256" key="5">
    <source>
        <dbReference type="ARBA" id="ARBA00023163"/>
    </source>
</evidence>
<feature type="region of interest" description="Disordered" evidence="9">
    <location>
        <begin position="461"/>
        <end position="499"/>
    </location>
</feature>
<feature type="region of interest" description="Disordered" evidence="9">
    <location>
        <begin position="318"/>
        <end position="357"/>
    </location>
</feature>
<evidence type="ECO:0000256" key="1">
    <source>
        <dbReference type="ARBA" id="ARBA00004123"/>
    </source>
</evidence>
<keyword evidence="12" id="KW-1185">Reference proteome</keyword>
<keyword evidence="6 8" id="KW-0539">Nucleus</keyword>
<dbReference type="Pfam" id="PF06507">
    <property type="entry name" value="ARF_AD"/>
    <property type="match status" value="1"/>
</dbReference>
<dbReference type="Pfam" id="PF02309">
    <property type="entry name" value="AUX_IAA"/>
    <property type="match status" value="1"/>
</dbReference>
<dbReference type="FunFam" id="3.10.20.90:FF:000047">
    <property type="entry name" value="Auxin response factor"/>
    <property type="match status" value="1"/>
</dbReference>
<evidence type="ECO:0000313" key="12">
    <source>
        <dbReference type="Proteomes" id="UP000836841"/>
    </source>
</evidence>
<comment type="function">
    <text evidence="8">Aux/IAA proteins are short-lived transcriptional factors that function as repressors of early auxin response genes at low auxin concentrations.</text>
</comment>
<evidence type="ECO:0000256" key="7">
    <source>
        <dbReference type="ARBA" id="ARBA00023294"/>
    </source>
</evidence>
<feature type="region of interest" description="Disordered" evidence="9">
    <location>
        <begin position="603"/>
        <end position="628"/>
    </location>
</feature>
<reference evidence="11 12" key="1">
    <citation type="submission" date="2022-03" db="EMBL/GenBank/DDBJ databases">
        <authorList>
            <person name="Nunn A."/>
            <person name="Chopra R."/>
            <person name="Nunn A."/>
            <person name="Contreras Garrido A."/>
        </authorList>
    </citation>
    <scope>NUCLEOTIDE SEQUENCE [LARGE SCALE GENOMIC DNA]</scope>
</reference>
<name>A0AAU9RPE3_THLAR</name>
<dbReference type="FunFam" id="2.30.30.1040:FF:000001">
    <property type="entry name" value="Auxin response factor"/>
    <property type="match status" value="1"/>
</dbReference>
<accession>A0AAU9RPE3</accession>
<keyword evidence="5 8" id="KW-0804">Transcription</keyword>
<feature type="domain" description="PB1" evidence="10">
    <location>
        <begin position="504"/>
        <end position="597"/>
    </location>
</feature>
<protein>
    <recommendedName>
        <fullName evidence="8">Auxin-responsive protein</fullName>
    </recommendedName>
</protein>
<feature type="compositionally biased region" description="Polar residues" evidence="9">
    <location>
        <begin position="318"/>
        <end position="330"/>
    </location>
</feature>
<keyword evidence="7 8" id="KW-0927">Auxin signaling pathway</keyword>
<gene>
    <name evidence="11" type="ORF">TAV2_LOCUS7466</name>
</gene>
<dbReference type="SUPFAM" id="SSF101936">
    <property type="entry name" value="DNA-binding pseudobarrel domain"/>
    <property type="match status" value="1"/>
</dbReference>
<dbReference type="InterPro" id="IPR010525">
    <property type="entry name" value="ARF_dom"/>
</dbReference>
<feature type="compositionally biased region" description="Polar residues" evidence="9">
    <location>
        <begin position="461"/>
        <end position="482"/>
    </location>
</feature>
<dbReference type="InterPro" id="IPR015300">
    <property type="entry name" value="DNA-bd_pseudobarrel_sf"/>
</dbReference>
<dbReference type="PROSITE" id="PS51745">
    <property type="entry name" value="PB1"/>
    <property type="match status" value="1"/>
</dbReference>
<keyword evidence="8" id="KW-0678">Repressor</keyword>
<comment type="similarity">
    <text evidence="8">Belongs to the Aux/IAA family.</text>
</comment>